<dbReference type="AlphaFoldDB" id="A0A2H0VJ42"/>
<dbReference type="InterPro" id="IPR014756">
    <property type="entry name" value="Ig_E-set"/>
</dbReference>
<evidence type="ECO:0000313" key="4">
    <source>
        <dbReference type="Proteomes" id="UP000230796"/>
    </source>
</evidence>
<evidence type="ECO:0000256" key="1">
    <source>
        <dbReference type="SAM" id="Phobius"/>
    </source>
</evidence>
<gene>
    <name evidence="3" type="ORF">COT87_01240</name>
</gene>
<evidence type="ECO:0000313" key="3">
    <source>
        <dbReference type="EMBL" id="PIR99106.1"/>
    </source>
</evidence>
<proteinExistence type="predicted"/>
<organism evidence="3 4">
    <name type="scientific">Candidatus Collierbacteria bacterium CG10_big_fil_rev_8_21_14_0_10_44_9</name>
    <dbReference type="NCBI Taxonomy" id="1974535"/>
    <lineage>
        <taxon>Bacteria</taxon>
        <taxon>Candidatus Collieribacteriota</taxon>
    </lineage>
</organism>
<dbReference type="SUPFAM" id="SSF81296">
    <property type="entry name" value="E set domains"/>
    <property type="match status" value="1"/>
</dbReference>
<dbReference type="Proteomes" id="UP000230796">
    <property type="component" value="Unassembled WGS sequence"/>
</dbReference>
<dbReference type="InterPro" id="IPR002909">
    <property type="entry name" value="IPT_dom"/>
</dbReference>
<reference evidence="4" key="1">
    <citation type="submission" date="2017-09" db="EMBL/GenBank/DDBJ databases">
        <title>Depth-based differentiation of microbial function through sediment-hosted aquifers and enrichment of novel symbionts in the deep terrestrial subsurface.</title>
        <authorList>
            <person name="Probst A.J."/>
            <person name="Ladd B."/>
            <person name="Jarett J.K."/>
            <person name="Geller-Mcgrath D.E."/>
            <person name="Sieber C.M.K."/>
            <person name="Emerson J.B."/>
            <person name="Anantharaman K."/>
            <person name="Thomas B.C."/>
            <person name="Malmstrom R."/>
            <person name="Stieglmeier M."/>
            <person name="Klingl A."/>
            <person name="Woyke T."/>
            <person name="Ryan C.M."/>
            <person name="Banfield J.F."/>
        </authorList>
    </citation>
    <scope>NUCLEOTIDE SEQUENCE [LARGE SCALE GENOMIC DNA]</scope>
</reference>
<keyword evidence="1" id="KW-1133">Transmembrane helix</keyword>
<sequence>MQENIFERIDRTLTWKKIIGFNVILFLVIIIPMSVRLAQKDTENRSSAAEEIPVVIPPPNYPTGNPKIERVNTFFGKTGDTIVLLGSNFGDYQWSSHVYVGNTEAPKEAIVAWSNTILEVKIPEGARTGSVWVVVNKKEARWEGSLLLVDVARSAQIGLQKISGNQGKIYTINASGAVRGMIEISYVSEPFVIKASQGINFRTQVPNSDSLGKKIMVTFDSVTPMGSNRTDIAEYSYPGIGAVEIIRTELYDTSGKLLSIFSDPLAIKVTP</sequence>
<protein>
    <recommendedName>
        <fullName evidence="2">IPT/TIG domain-containing protein</fullName>
    </recommendedName>
</protein>
<dbReference type="Gene3D" id="2.60.40.10">
    <property type="entry name" value="Immunoglobulins"/>
    <property type="match status" value="1"/>
</dbReference>
<feature type="transmembrane region" description="Helical" evidence="1">
    <location>
        <begin position="18"/>
        <end position="38"/>
    </location>
</feature>
<name>A0A2H0VJ42_9BACT</name>
<dbReference type="Pfam" id="PF01833">
    <property type="entry name" value="TIG"/>
    <property type="match status" value="1"/>
</dbReference>
<comment type="caution">
    <text evidence="3">The sequence shown here is derived from an EMBL/GenBank/DDBJ whole genome shotgun (WGS) entry which is preliminary data.</text>
</comment>
<accession>A0A2H0VJ42</accession>
<keyword evidence="1" id="KW-0472">Membrane</keyword>
<feature type="domain" description="IPT/TIG" evidence="2">
    <location>
        <begin position="66"/>
        <end position="137"/>
    </location>
</feature>
<dbReference type="InterPro" id="IPR013783">
    <property type="entry name" value="Ig-like_fold"/>
</dbReference>
<dbReference type="EMBL" id="PFAF01000022">
    <property type="protein sequence ID" value="PIR99106.1"/>
    <property type="molecule type" value="Genomic_DNA"/>
</dbReference>
<evidence type="ECO:0000259" key="2">
    <source>
        <dbReference type="Pfam" id="PF01833"/>
    </source>
</evidence>
<keyword evidence="1" id="KW-0812">Transmembrane</keyword>